<dbReference type="InterPro" id="IPR037175">
    <property type="entry name" value="KFase_sf"/>
</dbReference>
<organism evidence="1 2">
    <name type="scientific">Methanobacterium spitsbergense</name>
    <dbReference type="NCBI Taxonomy" id="2874285"/>
    <lineage>
        <taxon>Archaea</taxon>
        <taxon>Methanobacteriati</taxon>
        <taxon>Methanobacteriota</taxon>
        <taxon>Methanomada group</taxon>
        <taxon>Methanobacteria</taxon>
        <taxon>Methanobacteriales</taxon>
        <taxon>Methanobacteriaceae</taxon>
        <taxon>Methanobacterium</taxon>
    </lineage>
</organism>
<keyword evidence="2" id="KW-1185">Reference proteome</keyword>
<name>A0A8T5USJ6_9EURY</name>
<proteinExistence type="predicted"/>
<comment type="caution">
    <text evidence="1">The sequence shown here is derived from an EMBL/GenBank/DDBJ whole genome shotgun (WGS) entry which is preliminary data.</text>
</comment>
<dbReference type="AlphaFoldDB" id="A0A8T5USJ6"/>
<dbReference type="RefSeq" id="WP_223792211.1">
    <property type="nucleotide sequence ID" value="NZ_JAIOUQ010000014.1"/>
</dbReference>
<sequence length="225" mass="25648">MKTVLLSYYIDNNSAYYVGTTKPVIKPNNQIAWGEDYNTYIIQVGNHCGTHVDAPRHFISSGKSISDYDIMELTFHDPFLLNCEKGLGEFITVDDLSEIDLSGYDCLLIKTGFGKNRDENLNLYLTDYPCITPELLRWIRKTYKNIKCIGIDIISITRYGDAKMLKEAHINAFIEDENYGDPLLLIEDMNLELLEVEDYLIRVVVVPWQVKGIDSAPCGVIAYTK</sequence>
<accession>A0A8T5USJ6</accession>
<protein>
    <submittedName>
        <fullName evidence="1">Cyclase family protein</fullName>
    </submittedName>
</protein>
<dbReference type="Gene3D" id="3.50.30.50">
    <property type="entry name" value="Putative cyclase"/>
    <property type="match status" value="1"/>
</dbReference>
<dbReference type="Pfam" id="PF04199">
    <property type="entry name" value="Cyclase"/>
    <property type="match status" value="1"/>
</dbReference>
<evidence type="ECO:0000313" key="1">
    <source>
        <dbReference type="EMBL" id="MBZ2166664.1"/>
    </source>
</evidence>
<evidence type="ECO:0000313" key="2">
    <source>
        <dbReference type="Proteomes" id="UP000825933"/>
    </source>
</evidence>
<dbReference type="PANTHER" id="PTHR31118">
    <property type="entry name" value="CYCLASE-LIKE PROTEIN 2"/>
    <property type="match status" value="1"/>
</dbReference>
<dbReference type="SUPFAM" id="SSF102198">
    <property type="entry name" value="Putative cyclase"/>
    <property type="match status" value="1"/>
</dbReference>
<dbReference type="GO" id="GO:0019441">
    <property type="term" value="P:L-tryptophan catabolic process to kynurenine"/>
    <property type="evidence" value="ECO:0007669"/>
    <property type="project" value="InterPro"/>
</dbReference>
<dbReference type="GO" id="GO:0004061">
    <property type="term" value="F:arylformamidase activity"/>
    <property type="evidence" value="ECO:0007669"/>
    <property type="project" value="InterPro"/>
</dbReference>
<dbReference type="Proteomes" id="UP000825933">
    <property type="component" value="Unassembled WGS sequence"/>
</dbReference>
<reference evidence="2" key="1">
    <citation type="journal article" date="2022" name="Microbiol. Resour. Announc.">
        <title>Draft Genome Sequence of a Methanogenic Archaeon from West Spitsbergen Permafrost.</title>
        <authorList>
            <person name="Trubitsyn V."/>
            <person name="Rivkina E."/>
            <person name="Shcherbakova V."/>
        </authorList>
    </citation>
    <scope>NUCLEOTIDE SEQUENCE [LARGE SCALE GENOMIC DNA]</scope>
    <source>
        <strain evidence="2">VT</strain>
    </source>
</reference>
<dbReference type="EMBL" id="JAIOUQ010000014">
    <property type="protein sequence ID" value="MBZ2166664.1"/>
    <property type="molecule type" value="Genomic_DNA"/>
</dbReference>
<dbReference type="InterPro" id="IPR007325">
    <property type="entry name" value="KFase/CYL"/>
</dbReference>
<gene>
    <name evidence="1" type="ORF">K8N75_11510</name>
</gene>
<dbReference type="PANTHER" id="PTHR31118:SF32">
    <property type="entry name" value="KYNURENINE FORMAMIDASE"/>
    <property type="match status" value="1"/>
</dbReference>